<dbReference type="Pfam" id="PF01436">
    <property type="entry name" value="NHL"/>
    <property type="match status" value="2"/>
</dbReference>
<dbReference type="Gene3D" id="2.120.10.30">
    <property type="entry name" value="TolB, C-terminal domain"/>
    <property type="match status" value="3"/>
</dbReference>
<sequence>MNNRVEPDESIEVNSDTTRLRTLYKHFRKRKLIWIIFSIILIVVIILVSTITATMKKTKKEKTTTTTSELLTTTTTSEQLISSVIINSNTKWKQNASTVAGGNGPGSELNQLKYPQGIYVDNDDHSIYIADNDNHRIVRWEFGANTGTIVAGGNGPGNEIFRLNTPVDVVLDKDREYIIICDQTNARVTRWSRQNNPDPEILIHGIACRGLAMDNNGDLYICDMLRNQVKRFQQGNEEGTVVAGGNGPGNHFNQLSRPHYIFVDEYYSVYVADSWNNRVMKWEKNATDGILVAPGQASNENPSSMFQPIGVIADHMGNIYVLTHVTDQIMRWSSGATAGVPVVGGKESGPGLTQLSHPFDLSFDRQGNLYVADFGNNRIQKFDIDRG</sequence>
<dbReference type="AlphaFoldDB" id="A0A814KGV6"/>
<feature type="transmembrane region" description="Helical" evidence="3">
    <location>
        <begin position="32"/>
        <end position="53"/>
    </location>
</feature>
<organism evidence="5 6">
    <name type="scientific">Adineta steineri</name>
    <dbReference type="NCBI Taxonomy" id="433720"/>
    <lineage>
        <taxon>Eukaryota</taxon>
        <taxon>Metazoa</taxon>
        <taxon>Spiralia</taxon>
        <taxon>Gnathifera</taxon>
        <taxon>Rotifera</taxon>
        <taxon>Eurotatoria</taxon>
        <taxon>Bdelloidea</taxon>
        <taxon>Adinetida</taxon>
        <taxon>Adinetidae</taxon>
        <taxon>Adineta</taxon>
    </lineage>
</organism>
<dbReference type="OrthoDB" id="5987831at2759"/>
<dbReference type="EMBL" id="CAJNOM010000102">
    <property type="protein sequence ID" value="CAF1050980.1"/>
    <property type="molecule type" value="Genomic_DNA"/>
</dbReference>
<evidence type="ECO:0000256" key="1">
    <source>
        <dbReference type="ARBA" id="ARBA00022737"/>
    </source>
</evidence>
<feature type="repeat" description="NHL" evidence="2">
    <location>
        <begin position="106"/>
        <end position="143"/>
    </location>
</feature>
<evidence type="ECO:0000256" key="2">
    <source>
        <dbReference type="PROSITE-ProRule" id="PRU00504"/>
    </source>
</evidence>
<dbReference type="InterPro" id="IPR050952">
    <property type="entry name" value="TRIM-NHL_E3_ligases"/>
</dbReference>
<dbReference type="InterPro" id="IPR001258">
    <property type="entry name" value="NHL_repeat"/>
</dbReference>
<dbReference type="PANTHER" id="PTHR24104">
    <property type="entry name" value="E3 UBIQUITIN-PROTEIN LIGASE NHLRC1-RELATED"/>
    <property type="match status" value="1"/>
</dbReference>
<dbReference type="PROSITE" id="PS51125">
    <property type="entry name" value="NHL"/>
    <property type="match status" value="2"/>
</dbReference>
<dbReference type="EMBL" id="CAJNOI010000010">
    <property type="protein sequence ID" value="CAF0785770.1"/>
    <property type="molecule type" value="Genomic_DNA"/>
</dbReference>
<reference evidence="5" key="1">
    <citation type="submission" date="2021-02" db="EMBL/GenBank/DDBJ databases">
        <authorList>
            <person name="Nowell W R."/>
        </authorList>
    </citation>
    <scope>NUCLEOTIDE SEQUENCE</scope>
</reference>
<evidence type="ECO:0000313" key="4">
    <source>
        <dbReference type="EMBL" id="CAF0785770.1"/>
    </source>
</evidence>
<evidence type="ECO:0000313" key="6">
    <source>
        <dbReference type="Proteomes" id="UP000663832"/>
    </source>
</evidence>
<keyword evidence="6" id="KW-1185">Reference proteome</keyword>
<dbReference type="SUPFAM" id="SSF101898">
    <property type="entry name" value="NHL repeat"/>
    <property type="match status" value="1"/>
</dbReference>
<name>A0A814KGV6_9BILA</name>
<accession>A0A814KGV6</accession>
<dbReference type="InterPro" id="IPR011042">
    <property type="entry name" value="6-blade_b-propeller_TolB-like"/>
</dbReference>
<dbReference type="CDD" id="cd05819">
    <property type="entry name" value="NHL"/>
    <property type="match status" value="1"/>
</dbReference>
<keyword evidence="3" id="KW-0812">Transmembrane</keyword>
<keyword evidence="3" id="KW-0472">Membrane</keyword>
<feature type="repeat" description="NHL" evidence="2">
    <location>
        <begin position="347"/>
        <end position="385"/>
    </location>
</feature>
<dbReference type="Proteomes" id="UP000663877">
    <property type="component" value="Unassembled WGS sequence"/>
</dbReference>
<keyword evidence="1" id="KW-0677">Repeat</keyword>
<gene>
    <name evidence="4" type="ORF">BJG266_LOCUS4397</name>
    <name evidence="5" type="ORF">QVE165_LOCUS17612</name>
</gene>
<evidence type="ECO:0000256" key="3">
    <source>
        <dbReference type="SAM" id="Phobius"/>
    </source>
</evidence>
<proteinExistence type="predicted"/>
<keyword evidence="3" id="KW-1133">Transmembrane helix</keyword>
<comment type="caution">
    <text evidence="5">The sequence shown here is derived from an EMBL/GenBank/DDBJ whole genome shotgun (WGS) entry which is preliminary data.</text>
</comment>
<dbReference type="Proteomes" id="UP000663832">
    <property type="component" value="Unassembled WGS sequence"/>
</dbReference>
<protein>
    <submittedName>
        <fullName evidence="5">Uncharacterized protein</fullName>
    </submittedName>
</protein>
<evidence type="ECO:0000313" key="5">
    <source>
        <dbReference type="EMBL" id="CAF1050980.1"/>
    </source>
</evidence>